<dbReference type="InterPro" id="IPR048147">
    <property type="entry name" value="CBO0543-like"/>
</dbReference>
<organism evidence="2 3">
    <name type="scientific">Exobacillus caeni</name>
    <dbReference type="NCBI Taxonomy" id="2574798"/>
    <lineage>
        <taxon>Bacteria</taxon>
        <taxon>Bacillati</taxon>
        <taxon>Bacillota</taxon>
        <taxon>Bacilli</taxon>
        <taxon>Bacillales</taxon>
        <taxon>Guptibacillaceae</taxon>
        <taxon>Exobacillus</taxon>
    </lineage>
</organism>
<evidence type="ECO:0000313" key="3">
    <source>
        <dbReference type="Proteomes" id="UP000308230"/>
    </source>
</evidence>
<sequence>MHTVFFVLYILASIIWGDWKNWKEYYSTFLFFVIGDLLYQFLLYNHTMWFFHISFDEEYLKNHTMIALAKMVVQYSTTTVIFLGNYPKSIIKQFLWISLWVAVFASSEYLSLTFWGGISHHHGWTMGWSILFDYVMFTLIRIHFSHPLVAWGLSLIFIIVLWHAFDLNLDLLK</sequence>
<evidence type="ECO:0000313" key="2">
    <source>
        <dbReference type="EMBL" id="TLS35216.1"/>
    </source>
</evidence>
<keyword evidence="1" id="KW-0472">Membrane</keyword>
<evidence type="ECO:0000256" key="1">
    <source>
        <dbReference type="SAM" id="Phobius"/>
    </source>
</evidence>
<dbReference type="OrthoDB" id="1730091at2"/>
<dbReference type="Proteomes" id="UP000308230">
    <property type="component" value="Unassembled WGS sequence"/>
</dbReference>
<reference evidence="2 3" key="1">
    <citation type="submission" date="2019-04" db="EMBL/GenBank/DDBJ databases">
        <title>Bacillus caeni sp. nov., a bacterium isolated from mangrove sediment.</title>
        <authorList>
            <person name="Huang H."/>
            <person name="Mo K."/>
            <person name="Hu Y."/>
        </authorList>
    </citation>
    <scope>NUCLEOTIDE SEQUENCE [LARGE SCALE GENOMIC DNA]</scope>
    <source>
        <strain evidence="2 3">HB172195</strain>
    </source>
</reference>
<comment type="caution">
    <text evidence="2">The sequence shown here is derived from an EMBL/GenBank/DDBJ whole genome shotgun (WGS) entry which is preliminary data.</text>
</comment>
<feature type="transmembrane region" description="Helical" evidence="1">
    <location>
        <begin position="27"/>
        <end position="44"/>
    </location>
</feature>
<dbReference type="NCBIfam" id="NF041644">
    <property type="entry name" value="CBO0543_fam"/>
    <property type="match status" value="1"/>
</dbReference>
<feature type="transmembrane region" description="Helical" evidence="1">
    <location>
        <begin position="148"/>
        <end position="165"/>
    </location>
</feature>
<protein>
    <submittedName>
        <fullName evidence="2">Uncharacterized protein</fullName>
    </submittedName>
</protein>
<feature type="transmembrane region" description="Helical" evidence="1">
    <location>
        <begin position="90"/>
        <end position="112"/>
    </location>
</feature>
<dbReference type="RefSeq" id="WP_138129286.1">
    <property type="nucleotide sequence ID" value="NZ_SWLG01000026.1"/>
</dbReference>
<proteinExistence type="predicted"/>
<keyword evidence="1" id="KW-1133">Transmembrane helix</keyword>
<dbReference type="EMBL" id="SWLG01000026">
    <property type="protein sequence ID" value="TLS35216.1"/>
    <property type="molecule type" value="Genomic_DNA"/>
</dbReference>
<feature type="transmembrane region" description="Helical" evidence="1">
    <location>
        <begin position="124"/>
        <end position="142"/>
    </location>
</feature>
<keyword evidence="1" id="KW-0812">Transmembrane</keyword>
<accession>A0A5R9EYE0</accession>
<feature type="transmembrane region" description="Helical" evidence="1">
    <location>
        <begin position="65"/>
        <end position="84"/>
    </location>
</feature>
<name>A0A5R9EYE0_9BACL</name>
<keyword evidence="3" id="KW-1185">Reference proteome</keyword>
<dbReference type="AlphaFoldDB" id="A0A5R9EYE0"/>
<gene>
    <name evidence="2" type="ORF">FCL54_21705</name>
</gene>